<keyword evidence="1" id="KW-0472">Membrane</keyword>
<organism evidence="2 3">
    <name type="scientific">Sphingobacterium thermophilum</name>
    <dbReference type="NCBI Taxonomy" id="768534"/>
    <lineage>
        <taxon>Bacteria</taxon>
        <taxon>Pseudomonadati</taxon>
        <taxon>Bacteroidota</taxon>
        <taxon>Sphingobacteriia</taxon>
        <taxon>Sphingobacteriales</taxon>
        <taxon>Sphingobacteriaceae</taxon>
        <taxon>Sphingobacterium</taxon>
    </lineage>
</organism>
<reference evidence="3" key="1">
    <citation type="journal article" date="2019" name="Int. J. Syst. Evol. Microbiol.">
        <title>The Global Catalogue of Microorganisms (GCM) 10K type strain sequencing project: providing services to taxonomists for standard genome sequencing and annotation.</title>
        <authorList>
            <consortium name="The Broad Institute Genomics Platform"/>
            <consortium name="The Broad Institute Genome Sequencing Center for Infectious Disease"/>
            <person name="Wu L."/>
            <person name="Ma J."/>
        </authorList>
    </citation>
    <scope>NUCLEOTIDE SEQUENCE [LARGE SCALE GENOMIC DNA]</scope>
    <source>
        <strain evidence="3">JCM 17858</strain>
    </source>
</reference>
<evidence type="ECO:0000256" key="1">
    <source>
        <dbReference type="SAM" id="Phobius"/>
    </source>
</evidence>
<sequence length="183" mass="21258">MVGRLAFVLYSFLLVEGFVHSKNLKQYFIRLLVFAVLSEIPFDLAFYGTWLEASHQNVFFSLSAGLLSLFVVSSKKLASDLKVLYVVGLVTLCNILRFDYYYLGVFQVLCFYAYRSSVVKKFLTVGILNVFYMFRISIQSVAVVGFLPIYLYNGKEGKKTGLLYYTYYPLHLLIYWVIRRFLI</sequence>
<feature type="transmembrane region" description="Helical" evidence="1">
    <location>
        <begin position="27"/>
        <end position="46"/>
    </location>
</feature>
<feature type="transmembrane region" description="Helical" evidence="1">
    <location>
        <begin position="126"/>
        <end position="150"/>
    </location>
</feature>
<dbReference type="Pfam" id="PF05857">
    <property type="entry name" value="TraX"/>
    <property type="match status" value="1"/>
</dbReference>
<keyword evidence="3" id="KW-1185">Reference proteome</keyword>
<accession>A0ABP8QZG9</accession>
<keyword evidence="1" id="KW-0812">Transmembrane</keyword>
<proteinExistence type="predicted"/>
<protein>
    <submittedName>
        <fullName evidence="2">TraX family protein</fullName>
    </submittedName>
</protein>
<name>A0ABP8QZG9_9SPHI</name>
<gene>
    <name evidence="2" type="ORF">GCM10023173_10090</name>
</gene>
<dbReference type="InterPro" id="IPR008875">
    <property type="entry name" value="TraX"/>
</dbReference>
<keyword evidence="1" id="KW-1133">Transmembrane helix</keyword>
<dbReference type="EMBL" id="BAABGR010000010">
    <property type="protein sequence ID" value="GAA4513950.1"/>
    <property type="molecule type" value="Genomic_DNA"/>
</dbReference>
<feature type="transmembrane region" description="Helical" evidence="1">
    <location>
        <begin position="162"/>
        <end position="178"/>
    </location>
</feature>
<evidence type="ECO:0000313" key="2">
    <source>
        <dbReference type="EMBL" id="GAA4513950.1"/>
    </source>
</evidence>
<evidence type="ECO:0000313" key="3">
    <source>
        <dbReference type="Proteomes" id="UP001500394"/>
    </source>
</evidence>
<comment type="caution">
    <text evidence="2">The sequence shown here is derived from an EMBL/GenBank/DDBJ whole genome shotgun (WGS) entry which is preliminary data.</text>
</comment>
<dbReference type="Proteomes" id="UP001500394">
    <property type="component" value="Unassembled WGS sequence"/>
</dbReference>